<evidence type="ECO:0000256" key="4">
    <source>
        <dbReference type="ARBA" id="ARBA00022729"/>
    </source>
</evidence>
<proteinExistence type="inferred from homology"/>
<dbReference type="PRINTS" id="PR01226">
    <property type="entry name" value="EXPANSIN"/>
</dbReference>
<dbReference type="Gene3D" id="2.60.40.760">
    <property type="entry name" value="Expansin, cellulose-binding-like domain"/>
    <property type="match status" value="1"/>
</dbReference>
<dbReference type="PROSITE" id="PS50842">
    <property type="entry name" value="EXPANSIN_EG45"/>
    <property type="match status" value="1"/>
</dbReference>
<dbReference type="SMART" id="SM00837">
    <property type="entry name" value="DPBB_1"/>
    <property type="match status" value="1"/>
</dbReference>
<evidence type="ECO:0000313" key="9">
    <source>
        <dbReference type="EMBL" id="KAL2653206.1"/>
    </source>
</evidence>
<accession>A0ABD1ZP38</accession>
<comment type="function">
    <text evidence="6">Causes loosening and extension of plant cell walls by disrupting non-covalent bonding between cellulose microfibrils and matrix glucans. No enzymatic activity has been found.</text>
</comment>
<dbReference type="InterPro" id="IPR007118">
    <property type="entry name" value="Expan_Lol_pI"/>
</dbReference>
<dbReference type="PROSITE" id="PS50843">
    <property type="entry name" value="EXPANSIN_CBD"/>
    <property type="match status" value="1"/>
</dbReference>
<comment type="caution">
    <text evidence="9">The sequence shown here is derived from an EMBL/GenBank/DDBJ whole genome shotgun (WGS) entry which is preliminary data.</text>
</comment>
<dbReference type="SUPFAM" id="SSF49590">
    <property type="entry name" value="PHL pollen allergen"/>
    <property type="match status" value="1"/>
</dbReference>
<reference evidence="9 10" key="1">
    <citation type="submission" date="2024-09" db="EMBL/GenBank/DDBJ databases">
        <title>Chromosome-scale assembly of Riccia fluitans.</title>
        <authorList>
            <person name="Paukszto L."/>
            <person name="Sawicki J."/>
            <person name="Karawczyk K."/>
            <person name="Piernik-Szablinska J."/>
            <person name="Szczecinska M."/>
            <person name="Mazdziarz M."/>
        </authorList>
    </citation>
    <scope>NUCLEOTIDE SEQUENCE [LARGE SCALE GENOMIC DNA]</scope>
    <source>
        <strain evidence="9">Rf_01</strain>
        <tissue evidence="9">Aerial parts of the thallus</tissue>
    </source>
</reference>
<dbReference type="Pfam" id="PF03330">
    <property type="entry name" value="DPBB_1"/>
    <property type="match status" value="1"/>
</dbReference>
<comment type="subcellular location">
    <subcellularLocation>
        <location evidence="6">Secreted</location>
        <location evidence="6">Cell wall</location>
    </subcellularLocation>
    <subcellularLocation>
        <location evidence="6">Membrane</location>
        <topology evidence="6">Peripheral membrane protein</topology>
    </subcellularLocation>
</comment>
<keyword evidence="3 6" id="KW-0964">Secreted</keyword>
<dbReference type="InterPro" id="IPR036908">
    <property type="entry name" value="RlpA-like_sf"/>
</dbReference>
<evidence type="ECO:0000259" key="7">
    <source>
        <dbReference type="PROSITE" id="PS50842"/>
    </source>
</evidence>
<evidence type="ECO:0000256" key="1">
    <source>
        <dbReference type="ARBA" id="ARBA00005392"/>
    </source>
</evidence>
<comment type="similarity">
    <text evidence="1 6">Belongs to the expansin family. Expansin A subfamily.</text>
</comment>
<dbReference type="GO" id="GO:0071555">
    <property type="term" value="P:cell wall organization"/>
    <property type="evidence" value="ECO:0007669"/>
    <property type="project" value="UniProtKB-KW"/>
</dbReference>
<dbReference type="AlphaFoldDB" id="A0ABD1ZP38"/>
<feature type="chain" id="PRO_5044531610" description="Expansin" evidence="6">
    <location>
        <begin position="28"/>
        <end position="244"/>
    </location>
</feature>
<keyword evidence="10" id="KW-1185">Reference proteome</keyword>
<dbReference type="InterPro" id="IPR009009">
    <property type="entry name" value="RlpA-like_DPBB"/>
</dbReference>
<dbReference type="PRINTS" id="PR01225">
    <property type="entry name" value="EXPANSNFAMLY"/>
</dbReference>
<sequence>MATVMKKLTTCLTLLLLSECLFLRATAWTNAHATFYGGANAMGTNNGACGYSNVFALGYGTMTAALSAPLFRDGDACGACYQIRCVGDPSCYSNSIVVTATNLCPQGSDGGWCDSPKEHFDLSQPAFAQIAKPVAGHVTVSYERVNCNRQGGIRFQIDGHTYFMQVLLYNVGGSGDVQSVQVKGTNTEWITMTRGWGATWQTGTVLDGQALSFAVKTGDGKTLYTNNVASSSWRYGQTYEGSQF</sequence>
<feature type="domain" description="Expansin-like CBD" evidence="8">
    <location>
        <begin position="162"/>
        <end position="241"/>
    </location>
</feature>
<dbReference type="CDD" id="cd22274">
    <property type="entry name" value="DPBB_EXPA_N"/>
    <property type="match status" value="1"/>
</dbReference>
<dbReference type="SUPFAM" id="SSF50685">
    <property type="entry name" value="Barwin-like endoglucanases"/>
    <property type="match status" value="1"/>
</dbReference>
<dbReference type="Gene3D" id="2.40.40.10">
    <property type="entry name" value="RlpA-like domain"/>
    <property type="match status" value="1"/>
</dbReference>
<evidence type="ECO:0000256" key="3">
    <source>
        <dbReference type="ARBA" id="ARBA00022525"/>
    </source>
</evidence>
<dbReference type="EMBL" id="JBHFFA010000001">
    <property type="protein sequence ID" value="KAL2653206.1"/>
    <property type="molecule type" value="Genomic_DNA"/>
</dbReference>
<evidence type="ECO:0000259" key="8">
    <source>
        <dbReference type="PROSITE" id="PS50843"/>
    </source>
</evidence>
<gene>
    <name evidence="9" type="ORF">R1flu_021334</name>
</gene>
<evidence type="ECO:0000256" key="5">
    <source>
        <dbReference type="ARBA" id="ARBA00023136"/>
    </source>
</evidence>
<keyword evidence="6" id="KW-0961">Cell wall biogenesis/degradation</keyword>
<dbReference type="InterPro" id="IPR007117">
    <property type="entry name" value="Expansin_CBD"/>
</dbReference>
<dbReference type="Pfam" id="PF01357">
    <property type="entry name" value="Expansin_C"/>
    <property type="match status" value="1"/>
</dbReference>
<evidence type="ECO:0000256" key="2">
    <source>
        <dbReference type="ARBA" id="ARBA00022512"/>
    </source>
</evidence>
<evidence type="ECO:0000313" key="10">
    <source>
        <dbReference type="Proteomes" id="UP001605036"/>
    </source>
</evidence>
<dbReference type="GO" id="GO:0016020">
    <property type="term" value="C:membrane"/>
    <property type="evidence" value="ECO:0007669"/>
    <property type="project" value="UniProtKB-SubCell"/>
</dbReference>
<protein>
    <recommendedName>
        <fullName evidence="6">Expansin</fullName>
    </recommendedName>
</protein>
<evidence type="ECO:0000256" key="6">
    <source>
        <dbReference type="RuleBase" id="RU365023"/>
    </source>
</evidence>
<feature type="signal peptide" evidence="6">
    <location>
        <begin position="1"/>
        <end position="27"/>
    </location>
</feature>
<dbReference type="PANTHER" id="PTHR31867">
    <property type="entry name" value="EXPANSIN-A15"/>
    <property type="match status" value="1"/>
</dbReference>
<keyword evidence="2 6" id="KW-0134">Cell wall</keyword>
<dbReference type="InterPro" id="IPR007112">
    <property type="entry name" value="Expansin/allergen_DPBB_dom"/>
</dbReference>
<dbReference type="InterPro" id="IPR002963">
    <property type="entry name" value="Expansin"/>
</dbReference>
<dbReference type="InterPro" id="IPR036749">
    <property type="entry name" value="Expansin_CBD_sf"/>
</dbReference>
<keyword evidence="4 6" id="KW-0732">Signal</keyword>
<feature type="domain" description="Expansin-like EG45" evidence="7">
    <location>
        <begin position="46"/>
        <end position="152"/>
    </location>
</feature>
<organism evidence="9 10">
    <name type="scientific">Riccia fluitans</name>
    <dbReference type="NCBI Taxonomy" id="41844"/>
    <lineage>
        <taxon>Eukaryota</taxon>
        <taxon>Viridiplantae</taxon>
        <taxon>Streptophyta</taxon>
        <taxon>Embryophyta</taxon>
        <taxon>Marchantiophyta</taxon>
        <taxon>Marchantiopsida</taxon>
        <taxon>Marchantiidae</taxon>
        <taxon>Marchantiales</taxon>
        <taxon>Ricciaceae</taxon>
        <taxon>Riccia</taxon>
    </lineage>
</organism>
<dbReference type="Proteomes" id="UP001605036">
    <property type="component" value="Unassembled WGS sequence"/>
</dbReference>
<name>A0ABD1ZP38_9MARC</name>
<keyword evidence="5" id="KW-0472">Membrane</keyword>